<evidence type="ECO:0000313" key="1">
    <source>
        <dbReference type="EMBL" id="JAN78934.1"/>
    </source>
</evidence>
<sequence length="170" mass="19760">MKCPTFSQRHKRRSYRSAPDFPVEKGEASIHFLFYSFYFFFLARGLAALRHGAHHQRWIYSSPSSSSSSSMTPSLSSPYPALVICFVLLFAILSFILFKYAFSFLFFFYLSLFTLRGWNTGGNDATHIKFRDEDKTSGHTRISPVVITHSRFLMAVQHRELDENRPKRCH</sequence>
<proteinExistence type="predicted"/>
<dbReference type="AlphaFoldDB" id="A0A0P6HT30"/>
<accession>A0A0P6HT30</accession>
<name>A0A0P6HT30_9CRUS</name>
<protein>
    <submittedName>
        <fullName evidence="1">Uncharacterized protein</fullName>
    </submittedName>
</protein>
<reference evidence="1" key="1">
    <citation type="submission" date="2015-10" db="EMBL/GenBank/DDBJ databases">
        <title>EvidentialGene: Evidence-directed Construction of Complete mRNA Transcriptomes without Genomes.</title>
        <authorList>
            <person name="Gilbert D.G."/>
        </authorList>
    </citation>
    <scope>NUCLEOTIDE SEQUENCE</scope>
</reference>
<dbReference type="EMBL" id="GDIQ01015803">
    <property type="protein sequence ID" value="JAN78934.1"/>
    <property type="molecule type" value="Transcribed_RNA"/>
</dbReference>
<organism evidence="1">
    <name type="scientific">Daphnia magna</name>
    <dbReference type="NCBI Taxonomy" id="35525"/>
    <lineage>
        <taxon>Eukaryota</taxon>
        <taxon>Metazoa</taxon>
        <taxon>Ecdysozoa</taxon>
        <taxon>Arthropoda</taxon>
        <taxon>Crustacea</taxon>
        <taxon>Branchiopoda</taxon>
        <taxon>Diplostraca</taxon>
        <taxon>Cladocera</taxon>
        <taxon>Anomopoda</taxon>
        <taxon>Daphniidae</taxon>
        <taxon>Daphnia</taxon>
    </lineage>
</organism>